<feature type="transmembrane region" description="Helical" evidence="4">
    <location>
        <begin position="129"/>
        <end position="145"/>
    </location>
</feature>
<dbReference type="EMBL" id="QGMK01002044">
    <property type="protein sequence ID" value="TVY60898.1"/>
    <property type="molecule type" value="Genomic_DNA"/>
</dbReference>
<dbReference type="GO" id="GO:0022857">
    <property type="term" value="F:transmembrane transporter activity"/>
    <property type="evidence" value="ECO:0007669"/>
    <property type="project" value="InterPro"/>
</dbReference>
<feature type="transmembrane region" description="Helical" evidence="4">
    <location>
        <begin position="100"/>
        <end position="122"/>
    </location>
</feature>
<name>A0A8T9BZ19_9HELO</name>
<reference evidence="6 7" key="1">
    <citation type="submission" date="2018-05" db="EMBL/GenBank/DDBJ databases">
        <title>Genome sequencing and assembly of the regulated plant pathogen Lachnellula willkommii and related sister species for the development of diagnostic species identification markers.</title>
        <authorList>
            <person name="Giroux E."/>
            <person name="Bilodeau G."/>
        </authorList>
    </citation>
    <scope>NUCLEOTIDE SEQUENCE [LARGE SCALE GENOMIC DNA]</scope>
    <source>
        <strain evidence="6 7">CBS 268.59</strain>
    </source>
</reference>
<sequence length="451" mass="48089">MSSTTDPMMEANEKREAESLGSTHDSNNITLDTTKPEPKVAKPPLGSPNLGQPNGGLAAWLQVAAGFMIFFNTWGLINTFAVFQTYYESGALFTESSSNISWIGSIQCFLLQLTGIVAGPIYDRGHLRLLLLTGSLLVVFGYMMLSLCHEYWQAMLAQAICVGIGSGLLFTPTVSLLPTWFSSHLGLAVGIASSGSSLGGVIYPIVLYRLIGPIGFPWAVRTLAFIALGTFIIPVVVMKQRIKPPKLRAMIDWSAFTDAPYITFALALLIVFIGNSVLIFYISYYPVNNAFTNESLGFYMVAIFNAASVFGRIAPNALSDRIGVFNTFAPMALLLSITVFCMIAVKNTGGMVVEALITGFFSGVIVALPPVCFAMLTKNKAVIGTRIGQGFAIGGLGLLIGGPTAGAILGTTEPLKWTGLWVYGGVTCAVAGFILVAVRIMKAGPTLMIKA</sequence>
<dbReference type="SUPFAM" id="SSF103473">
    <property type="entry name" value="MFS general substrate transporter"/>
    <property type="match status" value="1"/>
</dbReference>
<evidence type="ECO:0000313" key="6">
    <source>
        <dbReference type="EMBL" id="TVY60898.1"/>
    </source>
</evidence>
<feature type="transmembrane region" description="Helical" evidence="4">
    <location>
        <begin position="351"/>
        <end position="376"/>
    </location>
</feature>
<organism evidence="6 7">
    <name type="scientific">Lachnellula suecica</name>
    <dbReference type="NCBI Taxonomy" id="602035"/>
    <lineage>
        <taxon>Eukaryota</taxon>
        <taxon>Fungi</taxon>
        <taxon>Dikarya</taxon>
        <taxon>Ascomycota</taxon>
        <taxon>Pezizomycotina</taxon>
        <taxon>Leotiomycetes</taxon>
        <taxon>Helotiales</taxon>
        <taxon>Lachnaceae</taxon>
        <taxon>Lachnellula</taxon>
    </lineage>
</organism>
<dbReference type="GO" id="GO:0016020">
    <property type="term" value="C:membrane"/>
    <property type="evidence" value="ECO:0007669"/>
    <property type="project" value="UniProtKB-SubCell"/>
</dbReference>
<feature type="domain" description="Major facilitator superfamily (MFS) profile" evidence="5">
    <location>
        <begin position="260"/>
        <end position="451"/>
    </location>
</feature>
<dbReference type="InterPro" id="IPR020846">
    <property type="entry name" value="MFS_dom"/>
</dbReference>
<feature type="transmembrane region" description="Helical" evidence="4">
    <location>
        <begin position="296"/>
        <end position="315"/>
    </location>
</feature>
<dbReference type="AlphaFoldDB" id="A0A8T9BZ19"/>
<feature type="transmembrane region" description="Helical" evidence="4">
    <location>
        <begin position="57"/>
        <end position="80"/>
    </location>
</feature>
<feature type="transmembrane region" description="Helical" evidence="4">
    <location>
        <begin position="218"/>
        <end position="238"/>
    </location>
</feature>
<feature type="compositionally biased region" description="Polar residues" evidence="3">
    <location>
        <begin position="20"/>
        <end position="33"/>
    </location>
</feature>
<feature type="transmembrane region" description="Helical" evidence="4">
    <location>
        <begin position="151"/>
        <end position="173"/>
    </location>
</feature>
<dbReference type="PANTHER" id="PTHR11360:SF234">
    <property type="entry name" value="MFS-TYPE TRANSPORTER DBAD-RELATED"/>
    <property type="match status" value="1"/>
</dbReference>
<keyword evidence="4" id="KW-1133">Transmembrane helix</keyword>
<evidence type="ECO:0000256" key="2">
    <source>
        <dbReference type="ARBA" id="ARBA00006727"/>
    </source>
</evidence>
<dbReference type="PANTHER" id="PTHR11360">
    <property type="entry name" value="MONOCARBOXYLATE TRANSPORTER"/>
    <property type="match status" value="1"/>
</dbReference>
<dbReference type="Gene3D" id="1.20.1250.20">
    <property type="entry name" value="MFS general substrate transporter like domains"/>
    <property type="match status" value="2"/>
</dbReference>
<gene>
    <name evidence="6" type="primary">apdF_8</name>
    <name evidence="6" type="ORF">LSUE1_G009186</name>
</gene>
<accession>A0A8T9BZ19</accession>
<dbReference type="Proteomes" id="UP000469558">
    <property type="component" value="Unassembled WGS sequence"/>
</dbReference>
<evidence type="ECO:0000259" key="5">
    <source>
        <dbReference type="PROSITE" id="PS50850"/>
    </source>
</evidence>
<feature type="transmembrane region" description="Helical" evidence="4">
    <location>
        <begin position="259"/>
        <end position="284"/>
    </location>
</feature>
<proteinExistence type="inferred from homology"/>
<dbReference type="InterPro" id="IPR050327">
    <property type="entry name" value="Proton-linked_MCT"/>
</dbReference>
<evidence type="ECO:0000256" key="3">
    <source>
        <dbReference type="SAM" id="MobiDB-lite"/>
    </source>
</evidence>
<comment type="subcellular location">
    <subcellularLocation>
        <location evidence="1">Membrane</location>
        <topology evidence="1">Multi-pass membrane protein</topology>
    </subcellularLocation>
</comment>
<evidence type="ECO:0000256" key="1">
    <source>
        <dbReference type="ARBA" id="ARBA00004141"/>
    </source>
</evidence>
<feature type="transmembrane region" description="Helical" evidence="4">
    <location>
        <begin position="185"/>
        <end position="206"/>
    </location>
</feature>
<feature type="transmembrane region" description="Helical" evidence="4">
    <location>
        <begin position="388"/>
        <end position="409"/>
    </location>
</feature>
<feature type="transmembrane region" description="Helical" evidence="4">
    <location>
        <begin position="421"/>
        <end position="441"/>
    </location>
</feature>
<keyword evidence="7" id="KW-1185">Reference proteome</keyword>
<dbReference type="InterPro" id="IPR036259">
    <property type="entry name" value="MFS_trans_sf"/>
</dbReference>
<dbReference type="PROSITE" id="PS50850">
    <property type="entry name" value="MFS"/>
    <property type="match status" value="1"/>
</dbReference>
<feature type="region of interest" description="Disordered" evidence="3">
    <location>
        <begin position="1"/>
        <end position="47"/>
    </location>
</feature>
<feature type="transmembrane region" description="Helical" evidence="4">
    <location>
        <begin position="322"/>
        <end position="345"/>
    </location>
</feature>
<dbReference type="OrthoDB" id="6509908at2759"/>
<dbReference type="InterPro" id="IPR011701">
    <property type="entry name" value="MFS"/>
</dbReference>
<keyword evidence="4" id="KW-0812">Transmembrane</keyword>
<comment type="caution">
    <text evidence="6">The sequence shown here is derived from an EMBL/GenBank/DDBJ whole genome shotgun (WGS) entry which is preliminary data.</text>
</comment>
<evidence type="ECO:0000256" key="4">
    <source>
        <dbReference type="SAM" id="Phobius"/>
    </source>
</evidence>
<comment type="similarity">
    <text evidence="2">Belongs to the major facilitator superfamily. Monocarboxylate porter (TC 2.A.1.13) family.</text>
</comment>
<protein>
    <submittedName>
        <fullName evidence="6">Aspyridones efflux protein apdF</fullName>
    </submittedName>
</protein>
<evidence type="ECO:0000313" key="7">
    <source>
        <dbReference type="Proteomes" id="UP000469558"/>
    </source>
</evidence>
<keyword evidence="4" id="KW-0472">Membrane</keyword>
<dbReference type="Pfam" id="PF07690">
    <property type="entry name" value="MFS_1"/>
    <property type="match status" value="1"/>
</dbReference>